<dbReference type="EC" id="2.7.11.1" evidence="1"/>
<evidence type="ECO:0000259" key="10">
    <source>
        <dbReference type="PROSITE" id="PS50011"/>
    </source>
</evidence>
<dbReference type="AlphaFoldDB" id="A0A812E2K6"/>
<dbReference type="OrthoDB" id="341578at2759"/>
<evidence type="ECO:0000256" key="2">
    <source>
        <dbReference type="ARBA" id="ARBA00022527"/>
    </source>
</evidence>
<organism evidence="11 12">
    <name type="scientific">Acanthosepion pharaonis</name>
    <name type="common">Pharaoh cuttlefish</name>
    <name type="synonym">Sepia pharaonis</name>
    <dbReference type="NCBI Taxonomy" id="158019"/>
    <lineage>
        <taxon>Eukaryota</taxon>
        <taxon>Metazoa</taxon>
        <taxon>Spiralia</taxon>
        <taxon>Lophotrochozoa</taxon>
        <taxon>Mollusca</taxon>
        <taxon>Cephalopoda</taxon>
        <taxon>Coleoidea</taxon>
        <taxon>Decapodiformes</taxon>
        <taxon>Sepiida</taxon>
        <taxon>Sepiina</taxon>
        <taxon>Sepiidae</taxon>
        <taxon>Acanthosepion</taxon>
    </lineage>
</organism>
<evidence type="ECO:0000256" key="1">
    <source>
        <dbReference type="ARBA" id="ARBA00012513"/>
    </source>
</evidence>
<evidence type="ECO:0000313" key="12">
    <source>
        <dbReference type="Proteomes" id="UP000597762"/>
    </source>
</evidence>
<evidence type="ECO:0000256" key="4">
    <source>
        <dbReference type="ARBA" id="ARBA00022679"/>
    </source>
</evidence>
<evidence type="ECO:0000256" key="7">
    <source>
        <dbReference type="ARBA" id="ARBA00022840"/>
    </source>
</evidence>
<keyword evidence="7" id="KW-0067">ATP-binding</keyword>
<accession>A0A812E2K6</accession>
<keyword evidence="2" id="KW-0723">Serine/threonine-protein kinase</keyword>
<protein>
    <recommendedName>
        <fullName evidence="1">non-specific serine/threonine protein kinase</fullName>
        <ecNumber evidence="1">2.7.11.1</ecNumber>
    </recommendedName>
</protein>
<dbReference type="PANTHER" id="PTHR11042:SF91">
    <property type="entry name" value="EUKARYOTIC TRANSLATION INITIATION FACTOR 2-ALPHA KINASE"/>
    <property type="match status" value="1"/>
</dbReference>
<feature type="compositionally biased region" description="Polar residues" evidence="9">
    <location>
        <begin position="323"/>
        <end position="332"/>
    </location>
</feature>
<evidence type="ECO:0000256" key="8">
    <source>
        <dbReference type="ARBA" id="ARBA00037982"/>
    </source>
</evidence>
<dbReference type="InterPro" id="IPR000719">
    <property type="entry name" value="Prot_kinase_dom"/>
</dbReference>
<dbReference type="Proteomes" id="UP000597762">
    <property type="component" value="Unassembled WGS sequence"/>
</dbReference>
<proteinExistence type="inferred from homology"/>
<keyword evidence="11" id="KW-0396">Initiation factor</keyword>
<dbReference type="GO" id="GO:0004694">
    <property type="term" value="F:eukaryotic translation initiation factor 2alpha kinase activity"/>
    <property type="evidence" value="ECO:0007669"/>
    <property type="project" value="TreeGrafter"/>
</dbReference>
<dbReference type="GO" id="GO:0005524">
    <property type="term" value="F:ATP binding"/>
    <property type="evidence" value="ECO:0007669"/>
    <property type="project" value="UniProtKB-KW"/>
</dbReference>
<dbReference type="Pfam" id="PF00069">
    <property type="entry name" value="Pkinase"/>
    <property type="match status" value="1"/>
</dbReference>
<dbReference type="GO" id="GO:0005634">
    <property type="term" value="C:nucleus"/>
    <property type="evidence" value="ECO:0007669"/>
    <property type="project" value="TreeGrafter"/>
</dbReference>
<evidence type="ECO:0000256" key="5">
    <source>
        <dbReference type="ARBA" id="ARBA00022741"/>
    </source>
</evidence>
<dbReference type="Gene3D" id="3.30.200.20">
    <property type="entry name" value="Phosphorylase Kinase, domain 1"/>
    <property type="match status" value="1"/>
</dbReference>
<keyword evidence="12" id="KW-1185">Reference proteome</keyword>
<feature type="domain" description="Protein kinase" evidence="10">
    <location>
        <begin position="374"/>
        <end position="687"/>
    </location>
</feature>
<dbReference type="EMBL" id="CAHIKZ030004677">
    <property type="protein sequence ID" value="CAE1313817.1"/>
    <property type="molecule type" value="Genomic_DNA"/>
</dbReference>
<dbReference type="Gene3D" id="1.10.510.10">
    <property type="entry name" value="Transferase(Phosphotransferase) domain 1"/>
    <property type="match status" value="1"/>
</dbReference>
<dbReference type="SMART" id="SM00220">
    <property type="entry name" value="S_TKc"/>
    <property type="match status" value="1"/>
</dbReference>
<dbReference type="PROSITE" id="PS50011">
    <property type="entry name" value="PROTEIN_KINASE_DOM"/>
    <property type="match status" value="1"/>
</dbReference>
<dbReference type="PANTHER" id="PTHR11042">
    <property type="entry name" value="EUKARYOTIC TRANSLATION INITIATION FACTOR 2-ALPHA KINASE EIF2-ALPHA KINASE -RELATED"/>
    <property type="match status" value="1"/>
</dbReference>
<comment type="similarity">
    <text evidence="8">Belongs to the protein kinase superfamily. Ser/Thr protein kinase family. GCN2 subfamily.</text>
</comment>
<comment type="caution">
    <text evidence="11">The sequence shown here is derived from an EMBL/GenBank/DDBJ whole genome shotgun (WGS) entry which is preliminary data.</text>
</comment>
<keyword evidence="11" id="KW-0648">Protein biosynthesis</keyword>
<dbReference type="InterPro" id="IPR011009">
    <property type="entry name" value="Kinase-like_dom_sf"/>
</dbReference>
<feature type="region of interest" description="Disordered" evidence="9">
    <location>
        <begin position="321"/>
        <end position="341"/>
    </location>
</feature>
<gene>
    <name evidence="11" type="ORF">SPHA_64867</name>
</gene>
<sequence length="705" mass="80616">MISGQLRYACSMSGCQRFGHTDTMTEEEELIVITRNTQTVRAVDSRNGLEKWNFSVGNHEVNYVGAMPNKMMEPSDEDDVAVESEIEDDPYLSCPADIGEMKESSLKVIVPDGLVFYVNPDNPNHILWQQKLSSPVANAWLFHHNRLKPISLFSRVHIPTISGRINPVMYIGHHQNQMYVQVSSHVTNEIIDGSTLGKIPSVYWKPYLASSCSRTPTLRPNKNNGVPLIGRKTFKRKELQNTAVAVRQQSYPFDDGYYLFPDFTLMLPDKEKEVVEDYKGIFESSLLIWWKEVAFISIITAVVFNLAVFCFARFEASRREQSDNVQNNSNPPEQDEEKTEEVLLTNKMKDEVERPDSLPLNSPAEYVSKYYTDFEHLERLNHGAYGVVFVAKNKFDSCQYAVKRICLPKCTESEEKVMREVTTLANLDHVGIVRYFQSWFECPPLGWQEKIDREMGSSGCITPSVTTQNTSPTESPMQLCKRETLKDWLSEHTDKRNCEEVLDFFDQIVTAVEYVHKKGVLHRDLKPSNIFFSMEDVIKVGDFGLATAMTNFIEAGEESLIEGEESLLGSASGTQYKRHTGGVGTELYMSPELLDCKAYNQKVDIFSLGMILFELLYPFKTESERRMTLYKVKQQKYPKDFNQFIPDFFDKTIDLLNRLLSSDPDERPSASEILDSDLMTDFAHSKVPRRFRNRTFSSSSSGAQH</sequence>
<keyword evidence="5" id="KW-0547">Nucleotide-binding</keyword>
<dbReference type="PROSITE" id="PS00108">
    <property type="entry name" value="PROTEIN_KINASE_ST"/>
    <property type="match status" value="1"/>
</dbReference>
<dbReference type="FunFam" id="1.10.510.10:FF:000251">
    <property type="entry name" value="eukaryotic translation initiation factor 2-alpha kinase 3"/>
    <property type="match status" value="1"/>
</dbReference>
<dbReference type="InterPro" id="IPR008271">
    <property type="entry name" value="Ser/Thr_kinase_AS"/>
</dbReference>
<dbReference type="GO" id="GO:0003743">
    <property type="term" value="F:translation initiation factor activity"/>
    <property type="evidence" value="ECO:0007669"/>
    <property type="project" value="UniProtKB-KW"/>
</dbReference>
<evidence type="ECO:0000256" key="3">
    <source>
        <dbReference type="ARBA" id="ARBA00022553"/>
    </source>
</evidence>
<evidence type="ECO:0000313" key="11">
    <source>
        <dbReference type="EMBL" id="CAE1313817.1"/>
    </source>
</evidence>
<keyword evidence="6 11" id="KW-0418">Kinase</keyword>
<dbReference type="SUPFAM" id="SSF56112">
    <property type="entry name" value="Protein kinase-like (PK-like)"/>
    <property type="match status" value="1"/>
</dbReference>
<evidence type="ECO:0000256" key="6">
    <source>
        <dbReference type="ARBA" id="ARBA00022777"/>
    </source>
</evidence>
<keyword evidence="3" id="KW-0597">Phosphoprotein</keyword>
<reference evidence="11" key="1">
    <citation type="submission" date="2021-01" db="EMBL/GenBank/DDBJ databases">
        <authorList>
            <person name="Li R."/>
            <person name="Bekaert M."/>
        </authorList>
    </citation>
    <scope>NUCLEOTIDE SEQUENCE</scope>
    <source>
        <strain evidence="11">Farmed</strain>
    </source>
</reference>
<keyword evidence="4" id="KW-0808">Transferase</keyword>
<evidence type="ECO:0000256" key="9">
    <source>
        <dbReference type="SAM" id="MobiDB-lite"/>
    </source>
</evidence>
<dbReference type="GO" id="GO:0005737">
    <property type="term" value="C:cytoplasm"/>
    <property type="evidence" value="ECO:0007669"/>
    <property type="project" value="TreeGrafter"/>
</dbReference>
<dbReference type="InterPro" id="IPR050339">
    <property type="entry name" value="CC_SR_Kinase"/>
</dbReference>
<name>A0A812E2K6_ACAPH</name>